<evidence type="ECO:0000256" key="3">
    <source>
        <dbReference type="ARBA" id="ARBA00023237"/>
    </source>
</evidence>
<sequence length="1143" mass="123816">MKRWILRLTTALAAIAVAASATIASAQVTTGSIRGLVTDSDNRPLEGARVTAIHLPSGTQYIGATRADGRFTIPGVRVGGPYQVSATMIGFARQSRDDIQVALGAAADLVFKMDAVATQLSAVTVTSEGGELSSTRTGAATQVRREALEQLPTISRRISDFTRLTPQASGNNFAGQDNRLNNITIDGAAFNNSFGLGGQPGDRTGVAPISLDAIEAVQVNIAPFDVRQGGFVGAAINTVTRSGTNEFQGSLYYNVRDQDYVGRNAGRRTFNPGTFSFDQIGFRLGGPILKDKLFFFVSYEQDENEQPGNTFLPRDATQAAGGNITPVLRSDLVAVRDTLQALFGYNPGEFEGYPGLTPSSRLTARVDYALSNRNKFSFRYTNLASETDVLVSTSSSLGFGRNRAQSMSYTGSNYTILENIDSYAAEWNSLITDRMSNQLLFTYTAQDESRGAISNLFPFVDILNGAGQTYISFGSEPFTPNNELRYSNWQLQNNFTIYGNRHDLTFGVNIEGYESENVFFPGKQSAYVYNTLGDFYADARGYVNACGTGVPTTPCTAYAASPAGIGPRRFQVRYTNIPGQVKPVQPLEVNFMGAYVQDEWRVGRGLTVTGGVRVDVVSFGNTAAENTQVNGLNFRDEDGRTVQYNTAKLPDATPLISPRLGFNYDVRGNGQTIVRGGTGIFTGRPAYVWISNQIGNNGILTGFTSEDGPGGTEMTNFPFNPNTERYKPATVNGSPALSYELALTDKNFKFPQVWRSNLAVDHRFESGWLVTTEFLWGRDVNGVYYINANLPEADAAFTGPGARPRWVSDKCPTVDPDGAGPIPPQFTGTQTNRLNCNITSAIVLKNQNVGETYNASVSIERSFRNGFYTKGALAYGTASNTVDAGSIAFGSWNNNQHPGDPNNPGIGNAAGYQGRRAFLVSSYTRDWFGWGNTTVSAFLENFTTGQTSYVFGGDLNGDGGTSNDLIYVPRDASEMNFAPITGTTPFTVAQQQAAFEAYINQDPHLRTRRGQFALRGGLILPQVTRMDLSIAQDLSAMFAGKKNSLQVRLDILNFTNMINSDWGLSQSVINTSPLIPRPFQTTGTVGGVPCSTAAPCNGPADASGRAIYTMRVVNGQLLNRTFQKNAGTGDVWRMQLGLRYTFN</sequence>
<dbReference type="GO" id="GO:0030246">
    <property type="term" value="F:carbohydrate binding"/>
    <property type="evidence" value="ECO:0007669"/>
    <property type="project" value="InterPro"/>
</dbReference>
<keyword evidence="2" id="KW-0472">Membrane</keyword>
<keyword evidence="8" id="KW-1185">Reference proteome</keyword>
<keyword evidence="3" id="KW-0998">Cell outer membrane</keyword>
<evidence type="ECO:0000313" key="8">
    <source>
        <dbReference type="Proteomes" id="UP001229955"/>
    </source>
</evidence>
<proteinExistence type="predicted"/>
<dbReference type="AlphaFoldDB" id="A0AA49JVU1"/>
<dbReference type="SUPFAM" id="SSF56935">
    <property type="entry name" value="Porins"/>
    <property type="match status" value="1"/>
</dbReference>
<dbReference type="Proteomes" id="UP001229955">
    <property type="component" value="Chromosome"/>
</dbReference>
<keyword evidence="4" id="KW-0732">Signal</keyword>
<dbReference type="Gene3D" id="2.60.40.1120">
    <property type="entry name" value="Carboxypeptidase-like, regulatory domain"/>
    <property type="match status" value="1"/>
</dbReference>
<accession>A0AA49K1Q9</accession>
<accession>A0AA49JVU1</accession>
<dbReference type="KEGG" id="pspc:Strain318_002388"/>
<keyword evidence="6" id="KW-0645">Protease</keyword>
<dbReference type="InterPro" id="IPR057601">
    <property type="entry name" value="Oar-like_b-barrel"/>
</dbReference>
<feature type="domain" description="TonB-dependent transporter Oar-like beta-barrel" evidence="5">
    <location>
        <begin position="239"/>
        <end position="1059"/>
    </location>
</feature>
<gene>
    <name evidence="6" type="ORF">Strain138_002389</name>
    <name evidence="7" type="ORF">Strain318_002388</name>
</gene>
<dbReference type="Gene3D" id="2.40.170.20">
    <property type="entry name" value="TonB-dependent receptor, beta-barrel domain"/>
    <property type="match status" value="1"/>
</dbReference>
<organism evidence="6">
    <name type="scientific">Pseudogemmatithrix spongiicola</name>
    <dbReference type="NCBI Taxonomy" id="3062599"/>
    <lineage>
        <taxon>Bacteria</taxon>
        <taxon>Pseudomonadati</taxon>
        <taxon>Gemmatimonadota</taxon>
        <taxon>Gemmatimonadia</taxon>
        <taxon>Gemmatimonadales</taxon>
        <taxon>Gemmatimonadaceae</taxon>
        <taxon>Pseudogemmatithrix</taxon>
    </lineage>
</organism>
<dbReference type="InterPro" id="IPR013784">
    <property type="entry name" value="Carb-bd-like_fold"/>
</dbReference>
<dbReference type="EMBL" id="CP130612">
    <property type="protein sequence ID" value="WKW13075.1"/>
    <property type="molecule type" value="Genomic_DNA"/>
</dbReference>
<evidence type="ECO:0000259" key="5">
    <source>
        <dbReference type="Pfam" id="PF25183"/>
    </source>
</evidence>
<feature type="signal peptide" evidence="4">
    <location>
        <begin position="1"/>
        <end position="26"/>
    </location>
</feature>
<keyword evidence="6" id="KW-0121">Carboxypeptidase</keyword>
<name>A0AA49JVU1_9BACT</name>
<evidence type="ECO:0000313" key="6">
    <source>
        <dbReference type="EMBL" id="WKW13075.1"/>
    </source>
</evidence>
<dbReference type="Pfam" id="PF25183">
    <property type="entry name" value="OMP_b-brl_4"/>
    <property type="match status" value="1"/>
</dbReference>
<dbReference type="GO" id="GO:0009279">
    <property type="term" value="C:cell outer membrane"/>
    <property type="evidence" value="ECO:0007669"/>
    <property type="project" value="UniProtKB-SubCell"/>
</dbReference>
<evidence type="ECO:0000256" key="1">
    <source>
        <dbReference type="ARBA" id="ARBA00004442"/>
    </source>
</evidence>
<dbReference type="GO" id="GO:0004180">
    <property type="term" value="F:carboxypeptidase activity"/>
    <property type="evidence" value="ECO:0007669"/>
    <property type="project" value="UniProtKB-KW"/>
</dbReference>
<evidence type="ECO:0000256" key="2">
    <source>
        <dbReference type="ARBA" id="ARBA00023136"/>
    </source>
</evidence>
<evidence type="ECO:0000256" key="4">
    <source>
        <dbReference type="SAM" id="SignalP"/>
    </source>
</evidence>
<dbReference type="Pfam" id="PF13620">
    <property type="entry name" value="CarboxypepD_reg"/>
    <property type="match status" value="1"/>
</dbReference>
<comment type="subcellular location">
    <subcellularLocation>
        <location evidence="1">Cell outer membrane</location>
    </subcellularLocation>
</comment>
<reference evidence="6" key="1">
    <citation type="submission" date="2023-07" db="EMBL/GenBank/DDBJ databases">
        <authorList>
            <person name="Haufschild T."/>
            <person name="Kallscheuer N."/>
            <person name="Hammer J."/>
            <person name="Kohn T."/>
            <person name="Kabuu M."/>
            <person name="Jogler M."/>
            <person name="Wohfarth N."/>
            <person name="Heuer A."/>
            <person name="Rohde M."/>
            <person name="van Teeseling M.C.F."/>
            <person name="Jogler C."/>
        </authorList>
    </citation>
    <scope>NUCLEOTIDE SEQUENCE</scope>
    <source>
        <strain evidence="6">Strain 138</strain>
        <strain evidence="7">Strain 318</strain>
    </source>
</reference>
<protein>
    <submittedName>
        <fullName evidence="6">Carboxypeptidase regulatory-like domain-containing protein</fullName>
    </submittedName>
</protein>
<evidence type="ECO:0000313" key="7">
    <source>
        <dbReference type="EMBL" id="WKW15981.1"/>
    </source>
</evidence>
<dbReference type="SUPFAM" id="SSF49452">
    <property type="entry name" value="Starch-binding domain-like"/>
    <property type="match status" value="1"/>
</dbReference>
<keyword evidence="6" id="KW-0378">Hydrolase</keyword>
<feature type="chain" id="PRO_5041418353" evidence="4">
    <location>
        <begin position="27"/>
        <end position="1143"/>
    </location>
</feature>
<dbReference type="InterPro" id="IPR036942">
    <property type="entry name" value="Beta-barrel_TonB_sf"/>
</dbReference>
<dbReference type="EMBL" id="CP130613">
    <property type="protein sequence ID" value="WKW15981.1"/>
    <property type="molecule type" value="Genomic_DNA"/>
</dbReference>
<dbReference type="RefSeq" id="WP_367885937.1">
    <property type="nucleotide sequence ID" value="NZ_CP130612.1"/>
</dbReference>